<dbReference type="Proteomes" id="UP000317422">
    <property type="component" value="Unassembled WGS sequence"/>
</dbReference>
<evidence type="ECO:0000313" key="9">
    <source>
        <dbReference type="EMBL" id="TQN30749.1"/>
    </source>
</evidence>
<evidence type="ECO:0000256" key="5">
    <source>
        <dbReference type="PROSITE-ProRule" id="PRU10137"/>
    </source>
</evidence>
<dbReference type="PANTHER" id="PTHR30461">
    <property type="entry name" value="DNA-INVERTASE FROM LAMBDOID PROPHAGE"/>
    <property type="match status" value="1"/>
</dbReference>
<evidence type="ECO:0000313" key="10">
    <source>
        <dbReference type="Proteomes" id="UP000317422"/>
    </source>
</evidence>
<dbReference type="InterPro" id="IPR006119">
    <property type="entry name" value="Resolv_N"/>
</dbReference>
<dbReference type="Pfam" id="PF13408">
    <property type="entry name" value="Zn_ribbon_recom"/>
    <property type="match status" value="1"/>
</dbReference>
<dbReference type="AlphaFoldDB" id="A0A543NFY6"/>
<evidence type="ECO:0000256" key="4">
    <source>
        <dbReference type="PIRSR" id="PIRSR606118-50"/>
    </source>
</evidence>
<evidence type="ECO:0000259" key="7">
    <source>
        <dbReference type="PROSITE" id="PS51736"/>
    </source>
</evidence>
<dbReference type="InterPro" id="IPR025827">
    <property type="entry name" value="Zn_ribbon_recom_dom"/>
</dbReference>
<keyword evidence="3" id="KW-0233">DNA recombination</keyword>
<dbReference type="Gene3D" id="3.40.50.1390">
    <property type="entry name" value="Resolvase, N-terminal catalytic domain"/>
    <property type="match status" value="1"/>
</dbReference>
<dbReference type="GO" id="GO:0003677">
    <property type="term" value="F:DNA binding"/>
    <property type="evidence" value="ECO:0007669"/>
    <property type="project" value="UniProtKB-KW"/>
</dbReference>
<dbReference type="SMART" id="SM00857">
    <property type="entry name" value="Resolvase"/>
    <property type="match status" value="1"/>
</dbReference>
<feature type="domain" description="Resolvase/invertase-type recombinase catalytic" evidence="7">
    <location>
        <begin position="10"/>
        <end position="157"/>
    </location>
</feature>
<name>A0A543NFY6_9ACTN</name>
<dbReference type="PROSITE" id="PS00397">
    <property type="entry name" value="RECOMBINASES_1"/>
    <property type="match status" value="1"/>
</dbReference>
<organism evidence="9 10">
    <name type="scientific">Haloactinospora alba</name>
    <dbReference type="NCBI Taxonomy" id="405555"/>
    <lineage>
        <taxon>Bacteria</taxon>
        <taxon>Bacillati</taxon>
        <taxon>Actinomycetota</taxon>
        <taxon>Actinomycetes</taxon>
        <taxon>Streptosporangiales</taxon>
        <taxon>Nocardiopsidaceae</taxon>
        <taxon>Haloactinospora</taxon>
    </lineage>
</organism>
<reference evidence="9 10" key="1">
    <citation type="submission" date="2019-06" db="EMBL/GenBank/DDBJ databases">
        <title>Sequencing the genomes of 1000 actinobacteria strains.</title>
        <authorList>
            <person name="Klenk H.-P."/>
        </authorList>
    </citation>
    <scope>NUCLEOTIDE SEQUENCE [LARGE SCALE GENOMIC DNA]</scope>
    <source>
        <strain evidence="9 10">DSM 45015</strain>
    </source>
</reference>
<dbReference type="GO" id="GO:0000150">
    <property type="term" value="F:DNA strand exchange activity"/>
    <property type="evidence" value="ECO:0007669"/>
    <property type="project" value="InterPro"/>
</dbReference>
<dbReference type="InterPro" id="IPR050639">
    <property type="entry name" value="SSR_resolvase"/>
</dbReference>
<feature type="coiled-coil region" evidence="6">
    <location>
        <begin position="431"/>
        <end position="465"/>
    </location>
</feature>
<dbReference type="OrthoDB" id="9785707at2"/>
<feature type="domain" description="Recombinase" evidence="8">
    <location>
        <begin position="165"/>
        <end position="297"/>
    </location>
</feature>
<dbReference type="RefSeq" id="WP_141921955.1">
    <property type="nucleotide sequence ID" value="NZ_VFQC01000001.1"/>
</dbReference>
<evidence type="ECO:0000256" key="3">
    <source>
        <dbReference type="ARBA" id="ARBA00023172"/>
    </source>
</evidence>
<protein>
    <submittedName>
        <fullName evidence="9">Resolvase-like protein</fullName>
    </submittedName>
</protein>
<keyword evidence="1" id="KW-0229">DNA integration</keyword>
<dbReference type="InterPro" id="IPR011109">
    <property type="entry name" value="DNA_bind_recombinase_dom"/>
</dbReference>
<dbReference type="Gene3D" id="3.90.1750.20">
    <property type="entry name" value="Putative Large Serine Recombinase, Chain B, Domain 2"/>
    <property type="match status" value="1"/>
</dbReference>
<dbReference type="Pfam" id="PF00239">
    <property type="entry name" value="Resolvase"/>
    <property type="match status" value="1"/>
</dbReference>
<dbReference type="InterPro" id="IPR006118">
    <property type="entry name" value="Recombinase_CS"/>
</dbReference>
<keyword evidence="10" id="KW-1185">Reference proteome</keyword>
<evidence type="ECO:0000256" key="2">
    <source>
        <dbReference type="ARBA" id="ARBA00023125"/>
    </source>
</evidence>
<proteinExistence type="predicted"/>
<evidence type="ECO:0000256" key="1">
    <source>
        <dbReference type="ARBA" id="ARBA00022908"/>
    </source>
</evidence>
<keyword evidence="2" id="KW-0238">DNA-binding</keyword>
<dbReference type="PROSITE" id="PS51737">
    <property type="entry name" value="RECOMBINASE_DNA_BIND"/>
    <property type="match status" value="1"/>
</dbReference>
<dbReference type="SUPFAM" id="SSF53041">
    <property type="entry name" value="Resolvase-like"/>
    <property type="match status" value="1"/>
</dbReference>
<sequence length="477" mass="51985">MAIQPPPRMRAATYARVSTEEQTRGYGIETQIEGCAEYIDRKGWTPAQTYIDEGVSGSLTSRPALDRLLADAEAGRIDVVVVHKYNRIGRVGRAFWRYIWALQDLEVGFVSATQEIVDTTTPTGMAQLQMYAMFAEMDYNTIRDQLQDGLQAKARSGGWVGGQPPYGWRIEGLGRRGSYLVVDEAESAILRTAHAHLVERGLDVGTTTARLNAMGMVTRSGRPWSVVNLRARLLSESTTEARVVFRNPARATSGRGAKLTKDGKPQFGESVVIELPPIFEPDEVAELRQALRPTRAGVGPERRTYPLSGRVFGQCGAHHVGGKGGKSGREVGPVYKCKGRVAHHPGAERCADSQIPAAELEQRVWDEVVRLLGDPGRLKAMAAEWAESAGGSATDHAARIADLDRQIAERNDAVTRTVTEYARAGLPTVAVEAATRALTEELQQLEAMRAEAQAWQAETEAAREVRGLADSGQGVSR</sequence>
<evidence type="ECO:0000259" key="8">
    <source>
        <dbReference type="PROSITE" id="PS51737"/>
    </source>
</evidence>
<dbReference type="PROSITE" id="PS51736">
    <property type="entry name" value="RECOMBINASES_3"/>
    <property type="match status" value="1"/>
</dbReference>
<comment type="caution">
    <text evidence="9">The sequence shown here is derived from an EMBL/GenBank/DDBJ whole genome shotgun (WGS) entry which is preliminary data.</text>
</comment>
<keyword evidence="6" id="KW-0175">Coiled coil</keyword>
<evidence type="ECO:0000256" key="6">
    <source>
        <dbReference type="SAM" id="Coils"/>
    </source>
</evidence>
<gene>
    <name evidence="9" type="ORF">FHX37_0631</name>
</gene>
<dbReference type="EMBL" id="VFQC01000001">
    <property type="protein sequence ID" value="TQN30749.1"/>
    <property type="molecule type" value="Genomic_DNA"/>
</dbReference>
<dbReference type="CDD" id="cd00338">
    <property type="entry name" value="Ser_Recombinase"/>
    <property type="match status" value="1"/>
</dbReference>
<dbReference type="InterPro" id="IPR038109">
    <property type="entry name" value="DNA_bind_recomb_sf"/>
</dbReference>
<accession>A0A543NFY6</accession>
<feature type="active site" description="O-(5'-phospho-DNA)-serine intermediate" evidence="4 5">
    <location>
        <position position="18"/>
    </location>
</feature>
<dbReference type="GO" id="GO:0015074">
    <property type="term" value="P:DNA integration"/>
    <property type="evidence" value="ECO:0007669"/>
    <property type="project" value="UniProtKB-KW"/>
</dbReference>
<dbReference type="InterPro" id="IPR036162">
    <property type="entry name" value="Resolvase-like_N_sf"/>
</dbReference>
<dbReference type="PANTHER" id="PTHR30461:SF2">
    <property type="entry name" value="SERINE RECOMBINASE PINE-RELATED"/>
    <property type="match status" value="1"/>
</dbReference>